<sequence>PVAPPSPDYVPGPEHPPSPDYVLGPEHPPSPIEIPYVPEPEYPEYLAPSDDEAPLEDQPLPADAS</sequence>
<feature type="non-terminal residue" evidence="2">
    <location>
        <position position="1"/>
    </location>
</feature>
<dbReference type="AlphaFoldDB" id="A0A699W026"/>
<reference evidence="2" key="1">
    <citation type="journal article" date="2019" name="Sci. Rep.">
        <title>Draft genome of Tanacetum cinerariifolium, the natural source of mosquito coil.</title>
        <authorList>
            <person name="Yamashiro T."/>
            <person name="Shiraishi A."/>
            <person name="Satake H."/>
            <person name="Nakayama K."/>
        </authorList>
    </citation>
    <scope>NUCLEOTIDE SEQUENCE</scope>
</reference>
<gene>
    <name evidence="2" type="ORF">Tci_909583</name>
</gene>
<evidence type="ECO:0000256" key="1">
    <source>
        <dbReference type="SAM" id="MobiDB-lite"/>
    </source>
</evidence>
<dbReference type="EMBL" id="BKCJ011488216">
    <property type="protein sequence ID" value="GFD37614.1"/>
    <property type="molecule type" value="Genomic_DNA"/>
</dbReference>
<feature type="region of interest" description="Disordered" evidence="1">
    <location>
        <begin position="1"/>
        <end position="65"/>
    </location>
</feature>
<protein>
    <submittedName>
        <fullName evidence="2">Uncharacterized protein</fullName>
    </submittedName>
</protein>
<proteinExistence type="predicted"/>
<name>A0A699W026_TANCI</name>
<organism evidence="2">
    <name type="scientific">Tanacetum cinerariifolium</name>
    <name type="common">Dalmatian daisy</name>
    <name type="synonym">Chrysanthemum cinerariifolium</name>
    <dbReference type="NCBI Taxonomy" id="118510"/>
    <lineage>
        <taxon>Eukaryota</taxon>
        <taxon>Viridiplantae</taxon>
        <taxon>Streptophyta</taxon>
        <taxon>Embryophyta</taxon>
        <taxon>Tracheophyta</taxon>
        <taxon>Spermatophyta</taxon>
        <taxon>Magnoliopsida</taxon>
        <taxon>eudicotyledons</taxon>
        <taxon>Gunneridae</taxon>
        <taxon>Pentapetalae</taxon>
        <taxon>asterids</taxon>
        <taxon>campanulids</taxon>
        <taxon>Asterales</taxon>
        <taxon>Asteraceae</taxon>
        <taxon>Asteroideae</taxon>
        <taxon>Anthemideae</taxon>
        <taxon>Anthemidinae</taxon>
        <taxon>Tanacetum</taxon>
    </lineage>
</organism>
<comment type="caution">
    <text evidence="2">The sequence shown here is derived from an EMBL/GenBank/DDBJ whole genome shotgun (WGS) entry which is preliminary data.</text>
</comment>
<accession>A0A699W026</accession>
<feature type="compositionally biased region" description="Pro residues" evidence="1">
    <location>
        <begin position="1"/>
        <end position="19"/>
    </location>
</feature>
<feature type="compositionally biased region" description="Pro residues" evidence="1">
    <location>
        <begin position="26"/>
        <end position="40"/>
    </location>
</feature>
<evidence type="ECO:0000313" key="2">
    <source>
        <dbReference type="EMBL" id="GFD37614.1"/>
    </source>
</evidence>
<feature type="non-terminal residue" evidence="2">
    <location>
        <position position="65"/>
    </location>
</feature>